<evidence type="ECO:0000313" key="2">
    <source>
        <dbReference type="Proteomes" id="UP001218246"/>
    </source>
</evidence>
<reference evidence="1 2" key="1">
    <citation type="submission" date="2023-04" db="EMBL/GenBank/DDBJ databases">
        <title>Ectobacillus antri isolated from activated sludge.</title>
        <authorList>
            <person name="Yan P."/>
            <person name="Liu X."/>
        </authorList>
    </citation>
    <scope>NUCLEOTIDE SEQUENCE [LARGE SCALE GENOMIC DNA]</scope>
    <source>
        <strain evidence="1 2">C18H</strain>
    </source>
</reference>
<evidence type="ECO:0000313" key="1">
    <source>
        <dbReference type="EMBL" id="MDG5753311.1"/>
    </source>
</evidence>
<dbReference type="Proteomes" id="UP001218246">
    <property type="component" value="Unassembled WGS sequence"/>
</dbReference>
<sequence>MENVVIYYQQKQNESTEKAIHYINTLIKKLENRFVIKGVYIDRFENRNEFVDLLQSPLSEIDYIYLEQEITDEFDKQMLNELSKAENFKIKYFHSI</sequence>
<proteinExistence type="predicted"/>
<comment type="caution">
    <text evidence="1">The sequence shown here is derived from an EMBL/GenBank/DDBJ whole genome shotgun (WGS) entry which is preliminary data.</text>
</comment>
<name>A0ABT6H4F8_9BACI</name>
<organism evidence="1 2">
    <name type="scientific">Ectobacillus antri</name>
    <dbReference type="NCBI Taxonomy" id="2486280"/>
    <lineage>
        <taxon>Bacteria</taxon>
        <taxon>Bacillati</taxon>
        <taxon>Bacillota</taxon>
        <taxon>Bacilli</taxon>
        <taxon>Bacillales</taxon>
        <taxon>Bacillaceae</taxon>
        <taxon>Ectobacillus</taxon>
    </lineage>
</organism>
<accession>A0ABT6H4F8</accession>
<dbReference type="RefSeq" id="WP_278017836.1">
    <property type="nucleotide sequence ID" value="NZ_JARRRY010000001.1"/>
</dbReference>
<gene>
    <name evidence="1" type="ORF">P6P90_04785</name>
</gene>
<dbReference type="EMBL" id="JARULN010000002">
    <property type="protein sequence ID" value="MDG5753311.1"/>
    <property type="molecule type" value="Genomic_DNA"/>
</dbReference>
<keyword evidence="2" id="KW-1185">Reference proteome</keyword>
<protein>
    <submittedName>
        <fullName evidence="1">Uncharacterized protein</fullName>
    </submittedName>
</protein>